<feature type="domain" description="Aminotransferase-like plant mobile" evidence="1">
    <location>
        <begin position="118"/>
        <end position="224"/>
    </location>
</feature>
<dbReference type="EMBL" id="CAMGYJ010000011">
    <property type="protein sequence ID" value="CAI0559859.1"/>
    <property type="molecule type" value="Genomic_DNA"/>
</dbReference>
<evidence type="ECO:0000313" key="3">
    <source>
        <dbReference type="Proteomes" id="UP001154282"/>
    </source>
</evidence>
<dbReference type="InterPro" id="IPR019557">
    <property type="entry name" value="AminoTfrase-like_pln_mobile"/>
</dbReference>
<comment type="caution">
    <text evidence="2">The sequence shown here is derived from an EMBL/GenBank/DDBJ whole genome shotgun (WGS) entry which is preliminary data.</text>
</comment>
<dbReference type="GO" id="GO:0010073">
    <property type="term" value="P:meristem maintenance"/>
    <property type="evidence" value="ECO:0007669"/>
    <property type="project" value="InterPro"/>
</dbReference>
<proteinExistence type="predicted"/>
<gene>
    <name evidence="2" type="ORF">LITE_LOCUS49415</name>
</gene>
<dbReference type="InterPro" id="IPR044824">
    <property type="entry name" value="MAIN-like"/>
</dbReference>
<evidence type="ECO:0000313" key="2">
    <source>
        <dbReference type="EMBL" id="CAI0559859.1"/>
    </source>
</evidence>
<dbReference type="AlphaFoldDB" id="A0AAV0RQF9"/>
<evidence type="ECO:0000259" key="1">
    <source>
        <dbReference type="Pfam" id="PF10536"/>
    </source>
</evidence>
<accession>A0AAV0RQF9</accession>
<reference evidence="2" key="1">
    <citation type="submission" date="2022-08" db="EMBL/GenBank/DDBJ databases">
        <authorList>
            <person name="Gutierrez-Valencia J."/>
        </authorList>
    </citation>
    <scope>NUCLEOTIDE SEQUENCE</scope>
</reference>
<organism evidence="2 3">
    <name type="scientific">Linum tenue</name>
    <dbReference type="NCBI Taxonomy" id="586396"/>
    <lineage>
        <taxon>Eukaryota</taxon>
        <taxon>Viridiplantae</taxon>
        <taxon>Streptophyta</taxon>
        <taxon>Embryophyta</taxon>
        <taxon>Tracheophyta</taxon>
        <taxon>Spermatophyta</taxon>
        <taxon>Magnoliopsida</taxon>
        <taxon>eudicotyledons</taxon>
        <taxon>Gunneridae</taxon>
        <taxon>Pentapetalae</taxon>
        <taxon>rosids</taxon>
        <taxon>fabids</taxon>
        <taxon>Malpighiales</taxon>
        <taxon>Linaceae</taxon>
        <taxon>Linum</taxon>
    </lineage>
</organism>
<sequence>MTAAKTEISGAIDLPITSARYMLPPPSNQVSVEPQSSSPATARCFFLILVPLVVVNSAAFSNLVRRTTNFLVAFGAATISPRPVDIASSPDRRYNLSPESNPSSSSLHVSASIRRCRGVLFPDRPRASIHLQYLLWVEDWHKAGRFAWGTSVLSYMYREMGRSVLQMTQSSSTGGDLGGWSALLQLGAWEQFSYTAPLHTETGAQITEDAFPHGVRWLSAQTRQHGNQFY</sequence>
<dbReference type="PANTHER" id="PTHR46033">
    <property type="entry name" value="PROTEIN MAIN-LIKE 2"/>
    <property type="match status" value="1"/>
</dbReference>
<name>A0AAV0RQF9_9ROSI</name>
<dbReference type="PANTHER" id="PTHR46033:SF8">
    <property type="entry name" value="PROTEIN MAINTENANCE OF MERISTEMS-LIKE"/>
    <property type="match status" value="1"/>
</dbReference>
<dbReference type="Proteomes" id="UP001154282">
    <property type="component" value="Unassembled WGS sequence"/>
</dbReference>
<protein>
    <recommendedName>
        <fullName evidence="1">Aminotransferase-like plant mobile domain-containing protein</fullName>
    </recommendedName>
</protein>
<keyword evidence="3" id="KW-1185">Reference proteome</keyword>
<dbReference type="Pfam" id="PF10536">
    <property type="entry name" value="PMD"/>
    <property type="match status" value="1"/>
</dbReference>